<dbReference type="RefSeq" id="WP_188038821.1">
    <property type="nucleotide sequence ID" value="NZ_JACVHF010000002.1"/>
</dbReference>
<keyword evidence="4 5" id="KW-0472">Membrane</keyword>
<keyword evidence="7" id="KW-1185">Reference proteome</keyword>
<evidence type="ECO:0000256" key="3">
    <source>
        <dbReference type="ARBA" id="ARBA00022989"/>
    </source>
</evidence>
<dbReference type="InterPro" id="IPR014205">
    <property type="entry name" value="Spore_YtaF"/>
</dbReference>
<sequence length="222" mass="23525">MTIWSLLGLAVALSLDGFGAGIAYGIKRIRVPLFSLLVICLCSTIAMAVALLAGHGLTTLIPGEWAGKLGGLILILLGLFQLLNTLKDSSNRQIVQEDVPENVSELEAEQILSITLRPFGLVIQVLREPTRADLDHSGELVPREALLLGIALNMDAMAAGLGASMVGSLPLFTPLVVGFTQLLFVSTGVYFGHLQARWAGGTWIAYGSGLVLLSLGIGKIFF</sequence>
<evidence type="ECO:0000256" key="1">
    <source>
        <dbReference type="ARBA" id="ARBA00022475"/>
    </source>
</evidence>
<protein>
    <submittedName>
        <fullName evidence="6">Sporulation membrane protein YtaF</fullName>
    </submittedName>
</protein>
<dbReference type="PANTHER" id="PTHR35529">
    <property type="entry name" value="MANGANESE EFFLUX PUMP MNTP-RELATED"/>
    <property type="match status" value="1"/>
</dbReference>
<feature type="transmembrane region" description="Helical" evidence="5">
    <location>
        <begin position="203"/>
        <end position="221"/>
    </location>
</feature>
<accession>A0ABR7SYS1</accession>
<dbReference type="Proteomes" id="UP000617402">
    <property type="component" value="Unassembled WGS sequence"/>
</dbReference>
<feature type="transmembrane region" description="Helical" evidence="5">
    <location>
        <begin position="6"/>
        <end position="26"/>
    </location>
</feature>
<evidence type="ECO:0000256" key="4">
    <source>
        <dbReference type="ARBA" id="ARBA00023136"/>
    </source>
</evidence>
<dbReference type="PANTHER" id="PTHR35529:SF2">
    <property type="entry name" value="SPORULATION PROTEIN YTAF-RELATED"/>
    <property type="match status" value="1"/>
</dbReference>
<organism evidence="6 7">
    <name type="scientific">Heliobacterium chlorum</name>
    <dbReference type="NCBI Taxonomy" id="2698"/>
    <lineage>
        <taxon>Bacteria</taxon>
        <taxon>Bacillati</taxon>
        <taxon>Bacillota</taxon>
        <taxon>Clostridia</taxon>
        <taxon>Eubacteriales</taxon>
        <taxon>Heliobacteriaceae</taxon>
        <taxon>Heliobacterium</taxon>
    </lineage>
</organism>
<dbReference type="NCBIfam" id="TIGR02840">
    <property type="entry name" value="spore_YtaF"/>
    <property type="match status" value="1"/>
</dbReference>
<keyword evidence="1" id="KW-1003">Cell membrane</keyword>
<keyword evidence="2 5" id="KW-0812">Transmembrane</keyword>
<dbReference type="InterPro" id="IPR003810">
    <property type="entry name" value="Mntp/YtaF"/>
</dbReference>
<dbReference type="Pfam" id="PF02659">
    <property type="entry name" value="Mntp"/>
    <property type="match status" value="2"/>
</dbReference>
<reference evidence="6 7" key="1">
    <citation type="submission" date="2020-07" db="EMBL/GenBank/DDBJ databases">
        <title>Draft whole-genome sequence of Heliobacterium chlorum DSM 3682, type strain.</title>
        <authorList>
            <person name="Kyndt J.A."/>
            <person name="Meyer T.E."/>
            <person name="Imhoff J.F."/>
        </authorList>
    </citation>
    <scope>NUCLEOTIDE SEQUENCE [LARGE SCALE GENOMIC DNA]</scope>
    <source>
        <strain evidence="6 7">DSM 3682</strain>
    </source>
</reference>
<keyword evidence="3 5" id="KW-1133">Transmembrane helix</keyword>
<evidence type="ECO:0000313" key="6">
    <source>
        <dbReference type="EMBL" id="MBC9783679.1"/>
    </source>
</evidence>
<name>A0ABR7SYS1_HELCL</name>
<gene>
    <name evidence="6" type="primary">ytaF</name>
    <name evidence="6" type="ORF">H1S01_04005</name>
</gene>
<dbReference type="EMBL" id="JACVHF010000002">
    <property type="protein sequence ID" value="MBC9783679.1"/>
    <property type="molecule type" value="Genomic_DNA"/>
</dbReference>
<feature type="transmembrane region" description="Helical" evidence="5">
    <location>
        <begin position="171"/>
        <end position="191"/>
    </location>
</feature>
<feature type="transmembrane region" description="Helical" evidence="5">
    <location>
        <begin position="33"/>
        <end position="53"/>
    </location>
</feature>
<comment type="caution">
    <text evidence="6">The sequence shown here is derived from an EMBL/GenBank/DDBJ whole genome shotgun (WGS) entry which is preliminary data.</text>
</comment>
<evidence type="ECO:0000313" key="7">
    <source>
        <dbReference type="Proteomes" id="UP000617402"/>
    </source>
</evidence>
<evidence type="ECO:0000256" key="5">
    <source>
        <dbReference type="SAM" id="Phobius"/>
    </source>
</evidence>
<feature type="transmembrane region" description="Helical" evidence="5">
    <location>
        <begin position="65"/>
        <end position="83"/>
    </location>
</feature>
<proteinExistence type="predicted"/>
<evidence type="ECO:0000256" key="2">
    <source>
        <dbReference type="ARBA" id="ARBA00022692"/>
    </source>
</evidence>